<evidence type="ECO:0000256" key="1">
    <source>
        <dbReference type="SAM" id="MobiDB-lite"/>
    </source>
</evidence>
<dbReference type="AlphaFoldDB" id="A0A835BT63"/>
<feature type="compositionally biased region" description="Basic residues" evidence="1">
    <location>
        <begin position="331"/>
        <end position="343"/>
    </location>
</feature>
<dbReference type="Proteomes" id="UP000636709">
    <property type="component" value="Unassembled WGS sequence"/>
</dbReference>
<feature type="region of interest" description="Disordered" evidence="1">
    <location>
        <begin position="247"/>
        <end position="277"/>
    </location>
</feature>
<feature type="region of interest" description="Disordered" evidence="1">
    <location>
        <begin position="325"/>
        <end position="375"/>
    </location>
</feature>
<organism evidence="2 3">
    <name type="scientific">Digitaria exilis</name>
    <dbReference type="NCBI Taxonomy" id="1010633"/>
    <lineage>
        <taxon>Eukaryota</taxon>
        <taxon>Viridiplantae</taxon>
        <taxon>Streptophyta</taxon>
        <taxon>Embryophyta</taxon>
        <taxon>Tracheophyta</taxon>
        <taxon>Spermatophyta</taxon>
        <taxon>Magnoliopsida</taxon>
        <taxon>Liliopsida</taxon>
        <taxon>Poales</taxon>
        <taxon>Poaceae</taxon>
        <taxon>PACMAD clade</taxon>
        <taxon>Panicoideae</taxon>
        <taxon>Panicodae</taxon>
        <taxon>Paniceae</taxon>
        <taxon>Anthephorinae</taxon>
        <taxon>Digitaria</taxon>
    </lineage>
</organism>
<dbReference type="PANTHER" id="PTHR35117">
    <property type="entry name" value="MYOSIN-M HEAVY PROTEIN"/>
    <property type="match status" value="1"/>
</dbReference>
<keyword evidence="3" id="KW-1185">Reference proteome</keyword>
<comment type="caution">
    <text evidence="2">The sequence shown here is derived from an EMBL/GenBank/DDBJ whole genome shotgun (WGS) entry which is preliminary data.</text>
</comment>
<dbReference type="EMBL" id="JACEFO010001859">
    <property type="protein sequence ID" value="KAF8698947.1"/>
    <property type="molecule type" value="Genomic_DNA"/>
</dbReference>
<evidence type="ECO:0000313" key="3">
    <source>
        <dbReference type="Proteomes" id="UP000636709"/>
    </source>
</evidence>
<evidence type="ECO:0000313" key="2">
    <source>
        <dbReference type="EMBL" id="KAF8698947.1"/>
    </source>
</evidence>
<accession>A0A835BT63</accession>
<feature type="compositionally biased region" description="Polar residues" evidence="1">
    <location>
        <begin position="249"/>
        <end position="261"/>
    </location>
</feature>
<reference evidence="2" key="1">
    <citation type="submission" date="2020-07" db="EMBL/GenBank/DDBJ databases">
        <title>Genome sequence and genetic diversity analysis of an under-domesticated orphan crop, white fonio (Digitaria exilis).</title>
        <authorList>
            <person name="Bennetzen J.L."/>
            <person name="Chen S."/>
            <person name="Ma X."/>
            <person name="Wang X."/>
            <person name="Yssel A.E.J."/>
            <person name="Chaluvadi S.R."/>
            <person name="Johnson M."/>
            <person name="Gangashetty P."/>
            <person name="Hamidou F."/>
            <person name="Sanogo M.D."/>
            <person name="Zwaenepoel A."/>
            <person name="Wallace J."/>
            <person name="Van De Peer Y."/>
            <person name="Van Deynze A."/>
        </authorList>
    </citation>
    <scope>NUCLEOTIDE SEQUENCE</scope>
    <source>
        <tissue evidence="2">Leaves</tissue>
    </source>
</reference>
<dbReference type="OrthoDB" id="1939654at2759"/>
<feature type="region of interest" description="Disordered" evidence="1">
    <location>
        <begin position="108"/>
        <end position="146"/>
    </location>
</feature>
<sequence>MAPPKPTSPDTPKKKVTPAQVAFLVDRYLADNGFHAALAAFRSDAAHLFSPHRAKPPPKGLLPLADILHDYIALKEGRVAIDSAMQAMHSLVSTYYASSSSPPPMMMMMPPLPPPANSGQPSSPPLVPPLFVASSSSPPAPQGTAGYASPVVHHYAHASTALLVHNSSASAPTKKRKHTKSAGKTAGSKRSCTASATISDTKGTLIFSSLSIDSLPAAHPTSAQHSAVEKLPLQASSVAKSLFKPLQPQLHSSPCTPQQSHDMPYQDQPAAYPTQRQPLPVDANPHTQQDIASSQCSIVSSKTLIVSPLKGGAYYASVERSYHVSSPLKSATHKSTKREHVKGKLNFDTTDSRPGPNDLQIGDKASTSSDEDKQDDFDIDFTNLDIFDGEFSFSELLLDLDLDTEGVLCQNPSTSTEGQRLEPVAQSGYTTADPGLPESVKPVAADSTEDFSSQAGATSVTSVRAITKRIKIVSPGIYSHF</sequence>
<protein>
    <recommendedName>
        <fullName evidence="4">LisH domain-containing protein</fullName>
    </recommendedName>
</protein>
<proteinExistence type="predicted"/>
<gene>
    <name evidence="2" type="ORF">HU200_034773</name>
</gene>
<feature type="region of interest" description="Disordered" evidence="1">
    <location>
        <begin position="166"/>
        <end position="195"/>
    </location>
</feature>
<feature type="compositionally biased region" description="Pro residues" evidence="1">
    <location>
        <begin position="108"/>
        <end position="128"/>
    </location>
</feature>
<evidence type="ECO:0008006" key="4">
    <source>
        <dbReference type="Google" id="ProtNLM"/>
    </source>
</evidence>
<dbReference type="PANTHER" id="PTHR35117:SF1">
    <property type="entry name" value="MYOSIN-M HEAVY PROTEIN"/>
    <property type="match status" value="1"/>
</dbReference>
<name>A0A835BT63_9POAL</name>